<comment type="caution">
    <text evidence="1">The sequence shown here is derived from an EMBL/GenBank/DDBJ whole genome shotgun (WGS) entry which is preliminary data.</text>
</comment>
<protein>
    <submittedName>
        <fullName evidence="1">Uncharacterized protein</fullName>
    </submittedName>
</protein>
<name>A0AAU9N854_9ASTR</name>
<organism evidence="1 2">
    <name type="scientific">Lactuca virosa</name>
    <dbReference type="NCBI Taxonomy" id="75947"/>
    <lineage>
        <taxon>Eukaryota</taxon>
        <taxon>Viridiplantae</taxon>
        <taxon>Streptophyta</taxon>
        <taxon>Embryophyta</taxon>
        <taxon>Tracheophyta</taxon>
        <taxon>Spermatophyta</taxon>
        <taxon>Magnoliopsida</taxon>
        <taxon>eudicotyledons</taxon>
        <taxon>Gunneridae</taxon>
        <taxon>Pentapetalae</taxon>
        <taxon>asterids</taxon>
        <taxon>campanulids</taxon>
        <taxon>Asterales</taxon>
        <taxon>Asteraceae</taxon>
        <taxon>Cichorioideae</taxon>
        <taxon>Cichorieae</taxon>
        <taxon>Lactucinae</taxon>
        <taxon>Lactuca</taxon>
    </lineage>
</organism>
<evidence type="ECO:0000313" key="1">
    <source>
        <dbReference type="EMBL" id="CAH1434081.1"/>
    </source>
</evidence>
<dbReference type="AlphaFoldDB" id="A0AAU9N854"/>
<evidence type="ECO:0000313" key="2">
    <source>
        <dbReference type="Proteomes" id="UP001157418"/>
    </source>
</evidence>
<dbReference type="InterPro" id="IPR036322">
    <property type="entry name" value="WD40_repeat_dom_sf"/>
</dbReference>
<keyword evidence="2" id="KW-1185">Reference proteome</keyword>
<sequence>MRVWIRVIYGVTSQLCIRFHPVNNNFLSVGNAQKEVSIFNFSTRRLISKTVVDSDVTTLDYDHTAYHAFGKTIEKITTDGEIIRLHHFKPIMPLGSGNTGRTWPPG</sequence>
<dbReference type="EMBL" id="CAKMRJ010003334">
    <property type="protein sequence ID" value="CAH1434081.1"/>
    <property type="molecule type" value="Genomic_DNA"/>
</dbReference>
<accession>A0AAU9N854</accession>
<reference evidence="1 2" key="1">
    <citation type="submission" date="2022-01" db="EMBL/GenBank/DDBJ databases">
        <authorList>
            <person name="Xiong W."/>
            <person name="Schranz E."/>
        </authorList>
    </citation>
    <scope>NUCLEOTIDE SEQUENCE [LARGE SCALE GENOMIC DNA]</scope>
</reference>
<proteinExistence type="predicted"/>
<dbReference type="SUPFAM" id="SSF50978">
    <property type="entry name" value="WD40 repeat-like"/>
    <property type="match status" value="1"/>
</dbReference>
<dbReference type="Proteomes" id="UP001157418">
    <property type="component" value="Unassembled WGS sequence"/>
</dbReference>
<gene>
    <name evidence="1" type="ORF">LVIROSA_LOCUS20626</name>
</gene>